<keyword evidence="2" id="KW-1185">Reference proteome</keyword>
<evidence type="ECO:0000313" key="2">
    <source>
        <dbReference type="Proteomes" id="UP000271162"/>
    </source>
</evidence>
<accession>A0A0N4XRE8</accession>
<protein>
    <submittedName>
        <fullName evidence="1 3">Uncharacterized protein</fullName>
    </submittedName>
</protein>
<reference evidence="3" key="1">
    <citation type="submission" date="2017-02" db="UniProtKB">
        <authorList>
            <consortium name="WormBaseParasite"/>
        </authorList>
    </citation>
    <scope>IDENTIFICATION</scope>
</reference>
<name>A0A0N4XRE8_NIPBR</name>
<evidence type="ECO:0000313" key="1">
    <source>
        <dbReference type="EMBL" id="VDL68690.1"/>
    </source>
</evidence>
<gene>
    <name evidence="1" type="ORF">NBR_LOCUS5101</name>
</gene>
<organism evidence="3">
    <name type="scientific">Nippostrongylus brasiliensis</name>
    <name type="common">Rat hookworm</name>
    <dbReference type="NCBI Taxonomy" id="27835"/>
    <lineage>
        <taxon>Eukaryota</taxon>
        <taxon>Metazoa</taxon>
        <taxon>Ecdysozoa</taxon>
        <taxon>Nematoda</taxon>
        <taxon>Chromadorea</taxon>
        <taxon>Rhabditida</taxon>
        <taxon>Rhabditina</taxon>
        <taxon>Rhabditomorpha</taxon>
        <taxon>Strongyloidea</taxon>
        <taxon>Heligmosomidae</taxon>
        <taxon>Nippostrongylus</taxon>
    </lineage>
</organism>
<dbReference type="AlphaFoldDB" id="A0A0N4XRE8"/>
<sequence length="60" mass="6725">MDEFSWGTGACQPSGCREDARLAALCLIILFDISCPVGRYLCRPIDPYQIVEMICSRLVK</sequence>
<dbReference type="Proteomes" id="UP000271162">
    <property type="component" value="Unassembled WGS sequence"/>
</dbReference>
<evidence type="ECO:0000313" key="3">
    <source>
        <dbReference type="WBParaSite" id="NBR_0000510001-mRNA-1"/>
    </source>
</evidence>
<reference evidence="1 2" key="2">
    <citation type="submission" date="2018-11" db="EMBL/GenBank/DDBJ databases">
        <authorList>
            <consortium name="Pathogen Informatics"/>
        </authorList>
    </citation>
    <scope>NUCLEOTIDE SEQUENCE [LARGE SCALE GENOMIC DNA]</scope>
</reference>
<proteinExistence type="predicted"/>
<dbReference type="EMBL" id="UYSL01011300">
    <property type="protein sequence ID" value="VDL68690.1"/>
    <property type="molecule type" value="Genomic_DNA"/>
</dbReference>
<dbReference type="WBParaSite" id="NBR_0000510001-mRNA-1">
    <property type="protein sequence ID" value="NBR_0000510001-mRNA-1"/>
    <property type="gene ID" value="NBR_0000510001"/>
</dbReference>